<reference evidence="2" key="1">
    <citation type="submission" date="2018-06" db="EMBL/GenBank/DDBJ databases">
        <authorList>
            <person name="Zhirakovskaya E."/>
        </authorList>
    </citation>
    <scope>NUCLEOTIDE SEQUENCE</scope>
</reference>
<gene>
    <name evidence="2" type="ORF">MNBD_GAMMA16-1987</name>
</gene>
<protein>
    <recommendedName>
        <fullName evidence="1">DUF1266 domain-containing protein</fullName>
    </recommendedName>
</protein>
<dbReference type="AlphaFoldDB" id="A0A3B0Z2L1"/>
<evidence type="ECO:0000259" key="1">
    <source>
        <dbReference type="Pfam" id="PF06889"/>
    </source>
</evidence>
<evidence type="ECO:0000313" key="2">
    <source>
        <dbReference type="EMBL" id="VAW87518.1"/>
    </source>
</evidence>
<dbReference type="EMBL" id="UOFO01000125">
    <property type="protein sequence ID" value="VAW87518.1"/>
    <property type="molecule type" value="Genomic_DNA"/>
</dbReference>
<sequence>MKLAKFTNPNKLTAYQLWCLSLSAPFVQYFGGLHDVFELTLSHKRKEQLRVDLNRDWKINDETSLLAVLTTFLGERNDHRFLDYKQFMSGLTHAEKTHLHSDPQLSGMPKDNYSKLDRVLNDYYNELSDVGTDAWHEARAIWLCRAGVLLGVISKKIAWELIDEIAETCASRYCSWRQFGLSYATGQQLWERDGYQYESFKPRADILSFLLFDQKSPWLHVDWEIGGLSQINALSKI</sequence>
<dbReference type="InterPro" id="IPR009677">
    <property type="entry name" value="DUF1266"/>
</dbReference>
<organism evidence="2">
    <name type="scientific">hydrothermal vent metagenome</name>
    <dbReference type="NCBI Taxonomy" id="652676"/>
    <lineage>
        <taxon>unclassified sequences</taxon>
        <taxon>metagenomes</taxon>
        <taxon>ecological metagenomes</taxon>
    </lineage>
</organism>
<proteinExistence type="predicted"/>
<name>A0A3B0Z2L1_9ZZZZ</name>
<feature type="domain" description="DUF1266" evidence="1">
    <location>
        <begin position="53"/>
        <end position="223"/>
    </location>
</feature>
<dbReference type="Pfam" id="PF06889">
    <property type="entry name" value="DUF1266"/>
    <property type="match status" value="1"/>
</dbReference>
<accession>A0A3B0Z2L1</accession>